<dbReference type="STRING" id="686832.A0A0C2YX26"/>
<dbReference type="Proteomes" id="UP000053424">
    <property type="component" value="Unassembled WGS sequence"/>
</dbReference>
<dbReference type="AlphaFoldDB" id="A0A0C2YX26"/>
<keyword evidence="4" id="KW-1185">Reference proteome</keyword>
<protein>
    <recommendedName>
        <fullName evidence="2">AB hydrolase-1 domain-containing protein</fullName>
    </recommendedName>
</protein>
<dbReference type="Pfam" id="PF12697">
    <property type="entry name" value="Abhydrolase_6"/>
    <property type="match status" value="1"/>
</dbReference>
<reference evidence="3 4" key="1">
    <citation type="submission" date="2014-04" db="EMBL/GenBank/DDBJ databases">
        <authorList>
            <consortium name="DOE Joint Genome Institute"/>
            <person name="Kuo A."/>
            <person name="Gay G."/>
            <person name="Dore J."/>
            <person name="Kohler A."/>
            <person name="Nagy L.G."/>
            <person name="Floudas D."/>
            <person name="Copeland A."/>
            <person name="Barry K.W."/>
            <person name="Cichocki N."/>
            <person name="Veneault-Fourrey C."/>
            <person name="LaButti K."/>
            <person name="Lindquist E.A."/>
            <person name="Lipzen A."/>
            <person name="Lundell T."/>
            <person name="Morin E."/>
            <person name="Murat C."/>
            <person name="Sun H."/>
            <person name="Tunlid A."/>
            <person name="Henrissat B."/>
            <person name="Grigoriev I.V."/>
            <person name="Hibbett D.S."/>
            <person name="Martin F."/>
            <person name="Nordberg H.P."/>
            <person name="Cantor M.N."/>
            <person name="Hua S.X."/>
        </authorList>
    </citation>
    <scope>NUCLEOTIDE SEQUENCE [LARGE SCALE GENOMIC DNA]</scope>
    <source>
        <strain evidence="4">h7</strain>
    </source>
</reference>
<dbReference type="Gene3D" id="3.40.50.1820">
    <property type="entry name" value="alpha/beta hydrolase"/>
    <property type="match status" value="1"/>
</dbReference>
<dbReference type="HOGENOM" id="CLU_032490_1_0_1"/>
<gene>
    <name evidence="3" type="ORF">M413DRAFT_442215</name>
</gene>
<evidence type="ECO:0000313" key="3">
    <source>
        <dbReference type="EMBL" id="KIM45542.1"/>
    </source>
</evidence>
<evidence type="ECO:0000313" key="4">
    <source>
        <dbReference type="Proteomes" id="UP000053424"/>
    </source>
</evidence>
<dbReference type="EMBL" id="KN831772">
    <property type="protein sequence ID" value="KIM45542.1"/>
    <property type="molecule type" value="Genomic_DNA"/>
</dbReference>
<dbReference type="OrthoDB" id="94039at2759"/>
<feature type="domain" description="AB hydrolase-1" evidence="2">
    <location>
        <begin position="152"/>
        <end position="447"/>
    </location>
</feature>
<proteinExistence type="predicted"/>
<organism evidence="3 4">
    <name type="scientific">Hebeloma cylindrosporum</name>
    <dbReference type="NCBI Taxonomy" id="76867"/>
    <lineage>
        <taxon>Eukaryota</taxon>
        <taxon>Fungi</taxon>
        <taxon>Dikarya</taxon>
        <taxon>Basidiomycota</taxon>
        <taxon>Agaricomycotina</taxon>
        <taxon>Agaricomycetes</taxon>
        <taxon>Agaricomycetidae</taxon>
        <taxon>Agaricales</taxon>
        <taxon>Agaricineae</taxon>
        <taxon>Hymenogastraceae</taxon>
        <taxon>Hebeloma</taxon>
    </lineage>
</organism>
<feature type="region of interest" description="Disordered" evidence="1">
    <location>
        <begin position="1"/>
        <end position="23"/>
    </location>
</feature>
<sequence length="467" mass="52205">MDELSGKPHFPPPLGPLKGERTVNPRRRLAPLLPPPKLVLLPTPLPQSVLRKCAFTATHTLSVHIIPAAYPRAGSPPDRVEAKEDRKKWLKATMDRMFWEKKEAEKVFPDPKANIRVAEEGIWGTLLRIRRNRSVADEVIQGPKGITLIATHPIGFHKEIWEPTFQHLIEMTENSSSRIRIDEIWSIEAVNHGDAALLNGLHIPKLPDRSDYGRDIANFVIYHLPEARDALGKDLPLKLPRLSNITATSRVKNGFTDRHVIAMGHSLGGDATALAGISYPKLFNSLILMETTLYPVSNSGSKRKPAIFMSTIGRRSSWPSKEEAKKAFLKAPMFQKFDPAVLHAYVEHGLYEDKTTGEARLKCNPAWEASEFAEVRTMNEGWELLPTLSDNVGLRWVMGGREDASDLVGGPKVAALTVWRRPKNNSNVLIPGAGHLVVQEKPKEVAEDIKLFLTHELVTSRKEQSKL</sequence>
<dbReference type="InterPro" id="IPR029058">
    <property type="entry name" value="AB_hydrolase_fold"/>
</dbReference>
<dbReference type="SUPFAM" id="SSF53474">
    <property type="entry name" value="alpha/beta-Hydrolases"/>
    <property type="match status" value="1"/>
</dbReference>
<dbReference type="InterPro" id="IPR000073">
    <property type="entry name" value="AB_hydrolase_1"/>
</dbReference>
<evidence type="ECO:0000256" key="1">
    <source>
        <dbReference type="SAM" id="MobiDB-lite"/>
    </source>
</evidence>
<name>A0A0C2YX26_HEBCY</name>
<accession>A0A0C2YX26</accession>
<evidence type="ECO:0000259" key="2">
    <source>
        <dbReference type="Pfam" id="PF12697"/>
    </source>
</evidence>
<reference evidence="4" key="2">
    <citation type="submission" date="2015-01" db="EMBL/GenBank/DDBJ databases">
        <title>Evolutionary Origins and Diversification of the Mycorrhizal Mutualists.</title>
        <authorList>
            <consortium name="DOE Joint Genome Institute"/>
            <consortium name="Mycorrhizal Genomics Consortium"/>
            <person name="Kohler A."/>
            <person name="Kuo A."/>
            <person name="Nagy L.G."/>
            <person name="Floudas D."/>
            <person name="Copeland A."/>
            <person name="Barry K.W."/>
            <person name="Cichocki N."/>
            <person name="Veneault-Fourrey C."/>
            <person name="LaButti K."/>
            <person name="Lindquist E.A."/>
            <person name="Lipzen A."/>
            <person name="Lundell T."/>
            <person name="Morin E."/>
            <person name="Murat C."/>
            <person name="Riley R."/>
            <person name="Ohm R."/>
            <person name="Sun H."/>
            <person name="Tunlid A."/>
            <person name="Henrissat B."/>
            <person name="Grigoriev I.V."/>
            <person name="Hibbett D.S."/>
            <person name="Martin F."/>
        </authorList>
    </citation>
    <scope>NUCLEOTIDE SEQUENCE [LARGE SCALE GENOMIC DNA]</scope>
    <source>
        <strain evidence="4">h7</strain>
    </source>
</reference>